<dbReference type="AlphaFoldDB" id="A0A4U5QWS7"/>
<protein>
    <submittedName>
        <fullName evidence="1">Uncharacterized protein</fullName>
    </submittedName>
</protein>
<organism evidence="1">
    <name type="scientific">Populus alba</name>
    <name type="common">White poplar</name>
    <dbReference type="NCBI Taxonomy" id="43335"/>
    <lineage>
        <taxon>Eukaryota</taxon>
        <taxon>Viridiplantae</taxon>
        <taxon>Streptophyta</taxon>
        <taxon>Embryophyta</taxon>
        <taxon>Tracheophyta</taxon>
        <taxon>Spermatophyta</taxon>
        <taxon>Magnoliopsida</taxon>
        <taxon>eudicotyledons</taxon>
        <taxon>Gunneridae</taxon>
        <taxon>Pentapetalae</taxon>
        <taxon>rosids</taxon>
        <taxon>fabids</taxon>
        <taxon>Malpighiales</taxon>
        <taxon>Salicaceae</taxon>
        <taxon>Saliceae</taxon>
        <taxon>Populus</taxon>
    </lineage>
</organism>
<accession>A0A4U5QWS7</accession>
<proteinExistence type="predicted"/>
<evidence type="ECO:0000313" key="1">
    <source>
        <dbReference type="EMBL" id="TKS15600.1"/>
    </source>
</evidence>
<sequence length="138" mass="14172">MPGKEEDRATAGGELERLVLFGQKARRVGGDGGDSWKLGKEEKDFGMMGAAATFESCRGEGEPTVATVGAAEGRADILAVFGAAAILQRRRKTHGCKMVAAAAATAVAAAGGLGDRGEEFCRGERDDAITVCDVLVAA</sequence>
<dbReference type="EMBL" id="RCHU01000088">
    <property type="protein sequence ID" value="TKS15600.1"/>
    <property type="molecule type" value="Genomic_DNA"/>
</dbReference>
<name>A0A4U5QWS7_POPAL</name>
<reference evidence="1" key="1">
    <citation type="submission" date="2018-10" db="EMBL/GenBank/DDBJ databases">
        <title>Population genomic analysis revealed the cold adaptation of white poplar.</title>
        <authorList>
            <person name="Liu Y.-J."/>
        </authorList>
    </citation>
    <scope>NUCLEOTIDE SEQUENCE [LARGE SCALE GENOMIC DNA]</scope>
    <source>
        <strain evidence="1">PAL-ZL1</strain>
    </source>
</reference>
<comment type="caution">
    <text evidence="1">The sequence shown here is derived from an EMBL/GenBank/DDBJ whole genome shotgun (WGS) entry which is preliminary data.</text>
</comment>
<gene>
    <name evidence="1" type="ORF">D5086_0000032950</name>
</gene>